<keyword evidence="6" id="KW-1185">Reference proteome</keyword>
<organism evidence="5 6">
    <name type="scientific">Streptomyces longispororuber</name>
    <dbReference type="NCBI Taxonomy" id="68230"/>
    <lineage>
        <taxon>Bacteria</taxon>
        <taxon>Bacillati</taxon>
        <taxon>Actinomycetota</taxon>
        <taxon>Actinomycetes</taxon>
        <taxon>Kitasatosporales</taxon>
        <taxon>Streptomycetaceae</taxon>
        <taxon>Streptomyces</taxon>
    </lineage>
</organism>
<evidence type="ECO:0000256" key="1">
    <source>
        <dbReference type="ARBA" id="ARBA00023015"/>
    </source>
</evidence>
<evidence type="ECO:0000313" key="6">
    <source>
        <dbReference type="Proteomes" id="UP000608024"/>
    </source>
</evidence>
<dbReference type="RefSeq" id="WP_229926208.1">
    <property type="nucleotide sequence ID" value="NZ_BNBT01000251.1"/>
</dbReference>
<comment type="caution">
    <text evidence="5">The sequence shown here is derived from an EMBL/GenBank/DDBJ whole genome shotgun (WGS) entry which is preliminary data.</text>
</comment>
<keyword evidence="3" id="KW-0804">Transcription</keyword>
<dbReference type="PANTHER" id="PTHR46796">
    <property type="entry name" value="HTH-TYPE TRANSCRIPTIONAL ACTIVATOR RHAS-RELATED"/>
    <property type="match status" value="1"/>
</dbReference>
<keyword evidence="1" id="KW-0805">Transcription regulation</keyword>
<sequence length="320" mass="35004">MSVTTSFRTSDVDEARDLISATYYSNAMDVADGTRPFAARFDIGRLGALTIGDMSCGTDVRMRFGELGSYHVNILLSGEVSWRQGPAGPTTATSGCAAVYQPVGDTVLDRWSGDCRLLAVKLDRAALEGRLEQLLGRPVRAPVTFGPVFDTTRGAGRGWARLVRTVVEDLREDGGALSHPLTAEPLQEAIVSGLLLAAEHRYRDRLTEPVGRLRPAPVKRVMDAVQARPEHPFTTASLAAEGRVGVRRLQEAFRHYVGMSPMAYVRDVRLARVHEELRAAGPGERGVSEVAGRWGFTHLGRFAEQYRARYGELPSQTLRG</sequence>
<keyword evidence="2" id="KW-0238">DNA-binding</keyword>
<dbReference type="InterPro" id="IPR050204">
    <property type="entry name" value="AraC_XylS_family_regulators"/>
</dbReference>
<evidence type="ECO:0000313" key="5">
    <source>
        <dbReference type="EMBL" id="GHE99525.1"/>
    </source>
</evidence>
<evidence type="ECO:0000256" key="3">
    <source>
        <dbReference type="ARBA" id="ARBA00023163"/>
    </source>
</evidence>
<dbReference type="AlphaFoldDB" id="A0A919DYV3"/>
<dbReference type="SMART" id="SM00342">
    <property type="entry name" value="HTH_ARAC"/>
    <property type="match status" value="1"/>
</dbReference>
<dbReference type="PANTHER" id="PTHR46796:SF12">
    <property type="entry name" value="HTH-TYPE DNA-BINDING TRANSCRIPTIONAL ACTIVATOR EUTR"/>
    <property type="match status" value="1"/>
</dbReference>
<dbReference type="GO" id="GO:0043565">
    <property type="term" value="F:sequence-specific DNA binding"/>
    <property type="evidence" value="ECO:0007669"/>
    <property type="project" value="InterPro"/>
</dbReference>
<name>A0A919DYV3_9ACTN</name>
<dbReference type="GO" id="GO:0003700">
    <property type="term" value="F:DNA-binding transcription factor activity"/>
    <property type="evidence" value="ECO:0007669"/>
    <property type="project" value="InterPro"/>
</dbReference>
<dbReference type="Pfam" id="PF14525">
    <property type="entry name" value="AraC_binding_2"/>
    <property type="match status" value="1"/>
</dbReference>
<accession>A0A919DYV3</accession>
<gene>
    <name evidence="5" type="ORF">GCM10018785_73920</name>
</gene>
<proteinExistence type="predicted"/>
<dbReference type="Pfam" id="PF12833">
    <property type="entry name" value="HTH_18"/>
    <property type="match status" value="1"/>
</dbReference>
<dbReference type="InterPro" id="IPR018060">
    <property type="entry name" value="HTH_AraC"/>
</dbReference>
<protein>
    <recommendedName>
        <fullName evidence="4">HTH araC/xylS-type domain-containing protein</fullName>
    </recommendedName>
</protein>
<reference evidence="5" key="2">
    <citation type="submission" date="2020-09" db="EMBL/GenBank/DDBJ databases">
        <authorList>
            <person name="Sun Q."/>
            <person name="Ohkuma M."/>
        </authorList>
    </citation>
    <scope>NUCLEOTIDE SEQUENCE</scope>
    <source>
        <strain evidence="5">JCM 4784</strain>
    </source>
</reference>
<evidence type="ECO:0000256" key="2">
    <source>
        <dbReference type="ARBA" id="ARBA00023125"/>
    </source>
</evidence>
<dbReference type="Proteomes" id="UP000608024">
    <property type="component" value="Unassembled WGS sequence"/>
</dbReference>
<reference evidence="5" key="1">
    <citation type="journal article" date="2014" name="Int. J. Syst. Evol. Microbiol.">
        <title>Complete genome sequence of Corynebacterium casei LMG S-19264T (=DSM 44701T), isolated from a smear-ripened cheese.</title>
        <authorList>
            <consortium name="US DOE Joint Genome Institute (JGI-PGF)"/>
            <person name="Walter F."/>
            <person name="Albersmeier A."/>
            <person name="Kalinowski J."/>
            <person name="Ruckert C."/>
        </authorList>
    </citation>
    <scope>NUCLEOTIDE SEQUENCE</scope>
    <source>
        <strain evidence="5">JCM 4784</strain>
    </source>
</reference>
<dbReference type="InterPro" id="IPR035418">
    <property type="entry name" value="AraC-bd_2"/>
</dbReference>
<evidence type="ECO:0000259" key="4">
    <source>
        <dbReference type="PROSITE" id="PS01124"/>
    </source>
</evidence>
<dbReference type="EMBL" id="BNBT01000251">
    <property type="protein sequence ID" value="GHE99525.1"/>
    <property type="molecule type" value="Genomic_DNA"/>
</dbReference>
<dbReference type="SUPFAM" id="SSF46689">
    <property type="entry name" value="Homeodomain-like"/>
    <property type="match status" value="1"/>
</dbReference>
<dbReference type="InterPro" id="IPR009057">
    <property type="entry name" value="Homeodomain-like_sf"/>
</dbReference>
<dbReference type="PROSITE" id="PS01124">
    <property type="entry name" value="HTH_ARAC_FAMILY_2"/>
    <property type="match status" value="1"/>
</dbReference>
<dbReference type="Gene3D" id="1.10.10.60">
    <property type="entry name" value="Homeodomain-like"/>
    <property type="match status" value="1"/>
</dbReference>
<feature type="domain" description="HTH araC/xylS-type" evidence="4">
    <location>
        <begin position="219"/>
        <end position="320"/>
    </location>
</feature>